<protein>
    <recommendedName>
        <fullName evidence="3">Glycosyl transferase family 2</fullName>
    </recommendedName>
</protein>
<evidence type="ECO:0008006" key="3">
    <source>
        <dbReference type="Google" id="ProtNLM"/>
    </source>
</evidence>
<proteinExistence type="predicted"/>
<reference evidence="1 2" key="1">
    <citation type="submission" date="2017-06" db="EMBL/GenBank/DDBJ databases">
        <authorList>
            <person name="Kim H.J."/>
            <person name="Triplett B.A."/>
        </authorList>
    </citation>
    <scope>NUCLEOTIDE SEQUENCE [LARGE SCALE GENOMIC DNA]</scope>
    <source>
        <strain evidence="1 2">DSM 29339</strain>
    </source>
</reference>
<accession>A0A239FNE4</accession>
<sequence>MAQVPATPKTRRLLRRLAASTLGARWTFDHCVLQPSEQEALERRVNGRPSPIERPTVVFLLPLVGRHHVGNWHEVEARLADTVASFRGQTSDRWMAVICGQDRPESIDFDGQVRFLPFTRVVEGNDKWSKLDMLCRHLPELGISTGYAMSFDADDLLNRRAVAEMVSRREPNGYLVTRGLVFDAKSREVGLCAPQSLLHPGRKPFWKMCGSCAAFRFDLSVEAHRDAEFLAAATAHEHRMFPYLASLAGRPLAPLRQEAAMYIVNHGENFGVRRGRVGFKTRYVARFKVTDDAALARIEADFPMA</sequence>
<gene>
    <name evidence="1" type="ORF">SAMN05421757_102725</name>
</gene>
<dbReference type="Proteomes" id="UP000198426">
    <property type="component" value="Unassembled WGS sequence"/>
</dbReference>
<name>A0A239FNE4_9RHOB</name>
<evidence type="ECO:0000313" key="2">
    <source>
        <dbReference type="Proteomes" id="UP000198426"/>
    </source>
</evidence>
<keyword evidence="2" id="KW-1185">Reference proteome</keyword>
<dbReference type="OrthoDB" id="7838294at2"/>
<evidence type="ECO:0000313" key="1">
    <source>
        <dbReference type="EMBL" id="SNS57464.1"/>
    </source>
</evidence>
<dbReference type="RefSeq" id="WP_089232431.1">
    <property type="nucleotide sequence ID" value="NZ_FZOY01000002.1"/>
</dbReference>
<organism evidence="1 2">
    <name type="scientific">Tropicimonas sediminicola</name>
    <dbReference type="NCBI Taxonomy" id="1031541"/>
    <lineage>
        <taxon>Bacteria</taxon>
        <taxon>Pseudomonadati</taxon>
        <taxon>Pseudomonadota</taxon>
        <taxon>Alphaproteobacteria</taxon>
        <taxon>Rhodobacterales</taxon>
        <taxon>Roseobacteraceae</taxon>
        <taxon>Tropicimonas</taxon>
    </lineage>
</organism>
<dbReference type="AlphaFoldDB" id="A0A239FNE4"/>
<dbReference type="EMBL" id="FZOY01000002">
    <property type="protein sequence ID" value="SNS57464.1"/>
    <property type="molecule type" value="Genomic_DNA"/>
</dbReference>